<evidence type="ECO:0000259" key="3">
    <source>
        <dbReference type="Pfam" id="PF17802"/>
    </source>
</evidence>
<keyword evidence="2" id="KW-1133">Transmembrane helix</keyword>
<evidence type="ECO:0000256" key="1">
    <source>
        <dbReference type="SAM" id="MobiDB-lite"/>
    </source>
</evidence>
<evidence type="ECO:0000313" key="5">
    <source>
        <dbReference type="Proteomes" id="UP000231451"/>
    </source>
</evidence>
<gene>
    <name evidence="4" type="ORF">CSQ87_03570</name>
</gene>
<name>A0A2M9HFF1_9BIFI</name>
<proteinExistence type="predicted"/>
<feature type="region of interest" description="Disordered" evidence="1">
    <location>
        <begin position="462"/>
        <end position="481"/>
    </location>
</feature>
<evidence type="ECO:0000256" key="2">
    <source>
        <dbReference type="SAM" id="Phobius"/>
    </source>
</evidence>
<keyword evidence="2" id="KW-0472">Membrane</keyword>
<feature type="region of interest" description="Disordered" evidence="1">
    <location>
        <begin position="140"/>
        <end position="171"/>
    </location>
</feature>
<feature type="domain" description="SpaA-like prealbumin fold" evidence="3">
    <location>
        <begin position="700"/>
        <end position="804"/>
    </location>
</feature>
<organism evidence="4 5">
    <name type="scientific">Bifidobacterium simiarum</name>
    <dbReference type="NCBI Taxonomy" id="2045441"/>
    <lineage>
        <taxon>Bacteria</taxon>
        <taxon>Bacillati</taxon>
        <taxon>Actinomycetota</taxon>
        <taxon>Actinomycetes</taxon>
        <taxon>Bifidobacteriales</taxon>
        <taxon>Bifidobacteriaceae</taxon>
        <taxon>Bifidobacterium</taxon>
    </lineage>
</organism>
<dbReference type="EMBL" id="PEBK01000003">
    <property type="protein sequence ID" value="PJM75513.1"/>
    <property type="molecule type" value="Genomic_DNA"/>
</dbReference>
<sequence>MNINNQHQTGIRHERIGDKRIGGARIENTRTVGSAVQTADSVVQPADSRTVRVADSGTRTARMVSSTRHLGVGKGTSPDGSVADGQPIIGFADFAGPDRTYSPDCGPDKTGGIRSHSVRSYEGRRIVGIWQADGSGGDVRVNGDVRRADGRMSGSRPGGRRAGVRNSDGHRSRMRRVAAAVIATSGVLGGLSAGVGTANAAPPYDITVRAAVATRGGQNSLKDRRFTAYKLADYANGTYVSVGNKQLDGVAVETTASLKPHLNRVLARTTGVSDAGSLPGWTLAGSDPIAWMGGFRQHQAGKGQPGNKQDAGYFGFGWNESGPQRVGNNSPSKAYVGSVREFADNIVKDSEAMKAVNAAPHSATVTCKAADVCTIPLTAAQGSGVYLILDTAGTTTWSGTNANGHKASWTVGSTQPMIVPTRPDDGDVATLDGYKASDRTRLGTTGALGEIVVKNVVDEEELPREVPKQRDESVAPGRDAADNGVDVGDVIPYVVSYRVADMSAYRAAYDNGDKWSYEYRVLDYTQPGLKVTSVPTVDLYGPEANLYDAKGKVLAKDKVTGVDGKTVIRPRTSIPLTRVTAIPGYAAKGAGTATGQAGQPDAWYYLSVDPYTDETHMIVGLGKWIVKNYGDLRLNDRTRTLYGSQFAIRYQATITPRILAHANMTYNENWLDYTDTPSDVNSGSHHSTPHVRIRQWTYDIDLRKRSSTSNAGLEGAEFKVTVRDNANAADRKAKGSELKLVRAGAVGDYRQAVPGETGSSRVMTGKDGLLRIRGLDLGTYTLTETRAPKNYQPLKSSEDVRISAKFADDESNFVTPDHQTESRLTISKNNRIAPLLKPMFNFAVEQKDAPKGLTITATDAYWSGRDGSDKYYADDKTNWVGANLTLWNQPINVMLAQTGGWVGLGLIAMTGVVAVAGGVLLLVRRNAIHG</sequence>
<feature type="transmembrane region" description="Helical" evidence="2">
    <location>
        <begin position="901"/>
        <end position="923"/>
    </location>
</feature>
<reference evidence="4 5" key="1">
    <citation type="submission" date="2017-10" db="EMBL/GenBank/DDBJ databases">
        <title>Draft genome sequences of strains TRE 1, TRE 9, TRE H and TRI 7, isolated from tamarins, belonging to four potential novel Bifidobacterium species.</title>
        <authorList>
            <person name="Mattarelli P."/>
            <person name="Modesto M."/>
            <person name="Puglisi E."/>
            <person name="Morelli L."/>
            <person name="Spezio C."/>
            <person name="Bonetti A."/>
            <person name="Sandri C."/>
        </authorList>
    </citation>
    <scope>NUCLEOTIDE SEQUENCE [LARGE SCALE GENOMIC DNA]</scope>
    <source>
        <strain evidence="5">TRI7</strain>
    </source>
</reference>
<feature type="compositionally biased region" description="Basic and acidic residues" evidence="1">
    <location>
        <begin position="463"/>
        <end position="473"/>
    </location>
</feature>
<protein>
    <recommendedName>
        <fullName evidence="3">SpaA-like prealbumin fold domain-containing protein</fullName>
    </recommendedName>
</protein>
<dbReference type="InterPro" id="IPR013783">
    <property type="entry name" value="Ig-like_fold"/>
</dbReference>
<dbReference type="Pfam" id="PF17802">
    <property type="entry name" value="SpaA"/>
    <property type="match status" value="1"/>
</dbReference>
<feature type="compositionally biased region" description="Basic and acidic residues" evidence="1">
    <location>
        <begin position="141"/>
        <end position="150"/>
    </location>
</feature>
<comment type="caution">
    <text evidence="4">The sequence shown here is derived from an EMBL/GenBank/DDBJ whole genome shotgun (WGS) entry which is preliminary data.</text>
</comment>
<dbReference type="GO" id="GO:0005975">
    <property type="term" value="P:carbohydrate metabolic process"/>
    <property type="evidence" value="ECO:0007669"/>
    <property type="project" value="UniProtKB-ARBA"/>
</dbReference>
<dbReference type="AlphaFoldDB" id="A0A2M9HFF1"/>
<accession>A0A2M9HFF1</accession>
<keyword evidence="5" id="KW-1185">Reference proteome</keyword>
<keyword evidence="2" id="KW-0812">Transmembrane</keyword>
<dbReference type="InterPro" id="IPR041033">
    <property type="entry name" value="SpaA_PFL_dom_1"/>
</dbReference>
<dbReference type="Gene3D" id="2.60.40.10">
    <property type="entry name" value="Immunoglobulins"/>
    <property type="match status" value="1"/>
</dbReference>
<evidence type="ECO:0000313" key="4">
    <source>
        <dbReference type="EMBL" id="PJM75513.1"/>
    </source>
</evidence>
<dbReference type="Proteomes" id="UP000231451">
    <property type="component" value="Unassembled WGS sequence"/>
</dbReference>
<dbReference type="Gene3D" id="2.60.40.740">
    <property type="match status" value="1"/>
</dbReference>